<dbReference type="RefSeq" id="WP_092578793.1">
    <property type="nucleotide sequence ID" value="NZ_FOFN01000002.1"/>
</dbReference>
<dbReference type="InterPro" id="IPR025348">
    <property type="entry name" value="DUF4252"/>
</dbReference>
<accession>A0A1H9GP32</accession>
<proteinExistence type="predicted"/>
<reference evidence="2 3" key="1">
    <citation type="submission" date="2016-10" db="EMBL/GenBank/DDBJ databases">
        <authorList>
            <person name="de Groot N.N."/>
        </authorList>
    </citation>
    <scope>NUCLEOTIDE SEQUENCE [LARGE SCALE GENOMIC DNA]</scope>
    <source>
        <strain evidence="2 3">DSM 21035</strain>
    </source>
</reference>
<name>A0A1H9GP32_9FLAO</name>
<dbReference type="OrthoDB" id="1143555at2"/>
<dbReference type="PROSITE" id="PS51257">
    <property type="entry name" value="PROKAR_LIPOPROTEIN"/>
    <property type="match status" value="1"/>
</dbReference>
<feature type="signal peptide" evidence="1">
    <location>
        <begin position="1"/>
        <end position="21"/>
    </location>
</feature>
<evidence type="ECO:0000313" key="2">
    <source>
        <dbReference type="EMBL" id="SEQ51846.1"/>
    </source>
</evidence>
<dbReference type="Pfam" id="PF14060">
    <property type="entry name" value="DUF4252"/>
    <property type="match status" value="1"/>
</dbReference>
<keyword evidence="3" id="KW-1185">Reference proteome</keyword>
<gene>
    <name evidence="2" type="ORF">SAMN05421824_1870</name>
</gene>
<dbReference type="EMBL" id="FOFN01000002">
    <property type="protein sequence ID" value="SEQ51846.1"/>
    <property type="molecule type" value="Genomic_DNA"/>
</dbReference>
<dbReference type="AlphaFoldDB" id="A0A1H9GP32"/>
<organism evidence="2 3">
    <name type="scientific">Hyunsoonleella jejuensis</name>
    <dbReference type="NCBI Taxonomy" id="419940"/>
    <lineage>
        <taxon>Bacteria</taxon>
        <taxon>Pseudomonadati</taxon>
        <taxon>Bacteroidota</taxon>
        <taxon>Flavobacteriia</taxon>
        <taxon>Flavobacteriales</taxon>
        <taxon>Flavobacteriaceae</taxon>
    </lineage>
</organism>
<evidence type="ECO:0000313" key="3">
    <source>
        <dbReference type="Proteomes" id="UP000198999"/>
    </source>
</evidence>
<protein>
    <recommendedName>
        <fullName evidence="4">DUF4252 domain-containing protein</fullName>
    </recommendedName>
</protein>
<sequence>MKRTFKIICLLTILSTVLVSCNNEQSLQRYFVDHQEQPNFISQDLPISMVKIDKTNFTEAQNEAFESVRRLNFLGFNVNDTNKDVYATELDNVKSILKQQKYEDLMEFSDKGRKILVKYIGDDNEADEVVVFGSAEDMGFAVVRILGSDMSPEKMMTLAEALNSANVDESQIQDMLNFFK</sequence>
<feature type="chain" id="PRO_5011463354" description="DUF4252 domain-containing protein" evidence="1">
    <location>
        <begin position="22"/>
        <end position="180"/>
    </location>
</feature>
<evidence type="ECO:0008006" key="4">
    <source>
        <dbReference type="Google" id="ProtNLM"/>
    </source>
</evidence>
<evidence type="ECO:0000256" key="1">
    <source>
        <dbReference type="SAM" id="SignalP"/>
    </source>
</evidence>
<dbReference type="STRING" id="419940.SAMN05421824_1870"/>
<dbReference type="Proteomes" id="UP000198999">
    <property type="component" value="Unassembled WGS sequence"/>
</dbReference>
<keyword evidence="1" id="KW-0732">Signal</keyword>